<gene>
    <name evidence="1" type="ORF">JMUB3870_0535</name>
    <name evidence="2" type="ORF">JMUB3935_0552</name>
</gene>
<dbReference type="Proteomes" id="UP000321378">
    <property type="component" value="Chromosome"/>
</dbReference>
<dbReference type="STRING" id="1122173.GCA_000482505_02147"/>
<evidence type="ECO:0000313" key="4">
    <source>
        <dbReference type="Proteomes" id="UP000422644"/>
    </source>
</evidence>
<accession>A0A510JYG5</accession>
<sequence length="49" mass="6060">MDEKDDMKKSIEKHCLECWDDDKEKVINCPYKSCPLWKYRLEKINEPRK</sequence>
<reference evidence="2 3" key="2">
    <citation type="submission" date="2019-07" db="EMBL/GenBank/DDBJ databases">
        <title>Complete Genome Sequence of Leptotrichia trevisanii Strain JMUB3935.</title>
        <authorList>
            <person name="Watanabe S."/>
            <person name="Cui L."/>
        </authorList>
    </citation>
    <scope>NUCLEOTIDE SEQUENCE [LARGE SCALE GENOMIC DNA]</scope>
    <source>
        <strain evidence="2 3">JMUB3935</strain>
    </source>
</reference>
<reference evidence="1 4" key="1">
    <citation type="submission" date="2019-07" db="EMBL/GenBank/DDBJ databases">
        <title>Complete Genome Sequence of Leptotrichia trevisanii Strain JMUB3870.</title>
        <authorList>
            <person name="Watanabe S."/>
            <person name="Cui L."/>
        </authorList>
    </citation>
    <scope>NUCLEOTIDE SEQUENCE [LARGE SCALE GENOMIC DNA]</scope>
    <source>
        <strain evidence="1 4">JMUB3870</strain>
    </source>
</reference>
<dbReference type="RefSeq" id="WP_006805223.1">
    <property type="nucleotide sequence ID" value="NZ_AP019831.1"/>
</dbReference>
<dbReference type="EMBL" id="AP019840">
    <property type="protein sequence ID" value="BBM51585.1"/>
    <property type="molecule type" value="Genomic_DNA"/>
</dbReference>
<evidence type="ECO:0000313" key="2">
    <source>
        <dbReference type="EMBL" id="BBM51585.1"/>
    </source>
</evidence>
<dbReference type="Proteomes" id="UP000422644">
    <property type="component" value="Chromosome"/>
</dbReference>
<keyword evidence="4" id="KW-1185">Reference proteome</keyword>
<protein>
    <submittedName>
        <fullName evidence="1">Uncharacterized protein</fullName>
    </submittedName>
</protein>
<evidence type="ECO:0000313" key="1">
    <source>
        <dbReference type="EMBL" id="BBM44428.1"/>
    </source>
</evidence>
<dbReference type="EMBL" id="AP019831">
    <property type="protein sequence ID" value="BBM44428.1"/>
    <property type="molecule type" value="Genomic_DNA"/>
</dbReference>
<evidence type="ECO:0000313" key="3">
    <source>
        <dbReference type="Proteomes" id="UP000321378"/>
    </source>
</evidence>
<dbReference type="AlphaFoldDB" id="A0A510JYG5"/>
<name>A0A510JYG5_9FUSO</name>
<organism evidence="1 4">
    <name type="scientific">Leptotrichia trevisanii</name>
    <dbReference type="NCBI Taxonomy" id="109328"/>
    <lineage>
        <taxon>Bacteria</taxon>
        <taxon>Fusobacteriati</taxon>
        <taxon>Fusobacteriota</taxon>
        <taxon>Fusobacteriia</taxon>
        <taxon>Fusobacteriales</taxon>
        <taxon>Leptotrichiaceae</taxon>
        <taxon>Leptotrichia</taxon>
    </lineage>
</organism>
<proteinExistence type="predicted"/>